<comment type="subcellular location">
    <subcellularLocation>
        <location evidence="1 10">Cytoplasm</location>
    </subcellularLocation>
</comment>
<dbReference type="Gene3D" id="2.30.22.10">
    <property type="entry name" value="Head domain of nucleotide exchange factor GrpE"/>
    <property type="match status" value="1"/>
</dbReference>
<comment type="caution">
    <text evidence="15">The sequence shown here is derived from an EMBL/GenBank/DDBJ whole genome shotgun (WGS) entry which is preliminary data.</text>
</comment>
<evidence type="ECO:0000256" key="7">
    <source>
        <dbReference type="ARBA" id="ARBA00053401"/>
    </source>
</evidence>
<evidence type="ECO:0000313" key="16">
    <source>
        <dbReference type="Proteomes" id="UP000291301"/>
    </source>
</evidence>
<dbReference type="GO" id="GO:0005737">
    <property type="term" value="C:cytoplasm"/>
    <property type="evidence" value="ECO:0007669"/>
    <property type="project" value="UniProtKB-SubCell"/>
</dbReference>
<dbReference type="OrthoDB" id="9789811at2"/>
<organism evidence="15 16">
    <name type="scientific">Oricola cellulosilytica</name>
    <dbReference type="NCBI Taxonomy" id="1429082"/>
    <lineage>
        <taxon>Bacteria</taxon>
        <taxon>Pseudomonadati</taxon>
        <taxon>Pseudomonadota</taxon>
        <taxon>Alphaproteobacteria</taxon>
        <taxon>Hyphomicrobiales</taxon>
        <taxon>Ahrensiaceae</taxon>
        <taxon>Oricola</taxon>
    </lineage>
</organism>
<dbReference type="GO" id="GO:0051082">
    <property type="term" value="F:unfolded protein binding"/>
    <property type="evidence" value="ECO:0007669"/>
    <property type="project" value="TreeGrafter"/>
</dbReference>
<dbReference type="EMBL" id="SJST01000001">
    <property type="protein sequence ID" value="TCD16060.1"/>
    <property type="molecule type" value="Genomic_DNA"/>
</dbReference>
<dbReference type="NCBIfam" id="NF010748">
    <property type="entry name" value="PRK14150.1"/>
    <property type="match status" value="1"/>
</dbReference>
<keyword evidence="5 10" id="KW-0346">Stress response</keyword>
<accession>A0A4R0PHL6</accession>
<evidence type="ECO:0000256" key="4">
    <source>
        <dbReference type="ARBA" id="ARBA00022490"/>
    </source>
</evidence>
<dbReference type="NCBIfam" id="NF010739">
    <property type="entry name" value="PRK14141.1"/>
    <property type="match status" value="1"/>
</dbReference>
<evidence type="ECO:0000256" key="13">
    <source>
        <dbReference type="SAM" id="Coils"/>
    </source>
</evidence>
<dbReference type="PRINTS" id="PR00773">
    <property type="entry name" value="GRPEPROTEIN"/>
</dbReference>
<dbReference type="Proteomes" id="UP000291301">
    <property type="component" value="Unassembled WGS sequence"/>
</dbReference>
<dbReference type="Pfam" id="PF01025">
    <property type="entry name" value="GrpE"/>
    <property type="match status" value="1"/>
</dbReference>
<gene>
    <name evidence="10 15" type="primary">grpE</name>
    <name evidence="15" type="ORF">E0D97_01055</name>
</gene>
<feature type="region of interest" description="Disordered" evidence="14">
    <location>
        <begin position="221"/>
        <end position="244"/>
    </location>
</feature>
<dbReference type="FunFam" id="2.30.22.10:FF:000001">
    <property type="entry name" value="Protein GrpE"/>
    <property type="match status" value="1"/>
</dbReference>
<evidence type="ECO:0000256" key="12">
    <source>
        <dbReference type="RuleBase" id="RU004478"/>
    </source>
</evidence>
<evidence type="ECO:0000313" key="15">
    <source>
        <dbReference type="EMBL" id="TCD16060.1"/>
    </source>
</evidence>
<evidence type="ECO:0000256" key="2">
    <source>
        <dbReference type="ARBA" id="ARBA00009054"/>
    </source>
</evidence>
<dbReference type="AlphaFoldDB" id="A0A4R0PHL6"/>
<evidence type="ECO:0000256" key="9">
    <source>
        <dbReference type="ARBA" id="ARBA00076414"/>
    </source>
</evidence>
<dbReference type="PROSITE" id="PS01071">
    <property type="entry name" value="GRPE"/>
    <property type="match status" value="1"/>
</dbReference>
<dbReference type="RefSeq" id="WP_131564586.1">
    <property type="nucleotide sequence ID" value="NZ_JAINFK010000001.1"/>
</dbReference>
<dbReference type="InterPro" id="IPR000740">
    <property type="entry name" value="GrpE"/>
</dbReference>
<evidence type="ECO:0000256" key="1">
    <source>
        <dbReference type="ARBA" id="ARBA00004496"/>
    </source>
</evidence>
<keyword evidence="4 10" id="KW-0963">Cytoplasm</keyword>
<evidence type="ECO:0000256" key="10">
    <source>
        <dbReference type="HAMAP-Rule" id="MF_01151"/>
    </source>
</evidence>
<sequence>MADDKNAPEENARPKINPNDREGLKRAADELLKQDRKAGRKSAWSAETPDESAYEYDDVEGDDAETIANEITELQAENNDMKDRLLRLAADMENLRRRTEREVKDARAFAISGFARDMLAVADNLRRAIEAVTAEQRETADDTLKNLIEGVELTEKSMHSAMERHGVKKLEPENQKFDPNFHQAMFEVPNPEVPNNTVVQVVQAGYRIGDRVLRPAMVGVAKGGPKQNAETEPGAPNPQAEKDA</sequence>
<feature type="region of interest" description="Disordered" evidence="14">
    <location>
        <begin position="1"/>
        <end position="58"/>
    </location>
</feature>
<dbReference type="NCBIfam" id="NF010738">
    <property type="entry name" value="PRK14140.1"/>
    <property type="match status" value="1"/>
</dbReference>
<feature type="compositionally biased region" description="Basic and acidic residues" evidence="14">
    <location>
        <begin position="1"/>
        <end position="37"/>
    </location>
</feature>
<protein>
    <recommendedName>
        <fullName evidence="8 10">Protein GrpE</fullName>
    </recommendedName>
    <alternativeName>
        <fullName evidence="9 10">HSP-70 cofactor</fullName>
    </alternativeName>
</protein>
<dbReference type="HAMAP" id="MF_01151">
    <property type="entry name" value="GrpE"/>
    <property type="match status" value="1"/>
</dbReference>
<comment type="similarity">
    <text evidence="2 10 12">Belongs to the GrpE family.</text>
</comment>
<dbReference type="InterPro" id="IPR009012">
    <property type="entry name" value="GrpE_head"/>
</dbReference>
<proteinExistence type="inferred from homology"/>
<dbReference type="SUPFAM" id="SSF51064">
    <property type="entry name" value="Head domain of nucleotide exchange factor GrpE"/>
    <property type="match status" value="1"/>
</dbReference>
<evidence type="ECO:0000256" key="5">
    <source>
        <dbReference type="ARBA" id="ARBA00023016"/>
    </source>
</evidence>
<evidence type="ECO:0000256" key="8">
    <source>
        <dbReference type="ARBA" id="ARBA00072274"/>
    </source>
</evidence>
<reference evidence="15 16" key="1">
    <citation type="journal article" date="2015" name="Antonie Van Leeuwenhoek">
        <title>Oricola cellulosilytica gen. nov., sp. nov., a cellulose-degrading bacterium of the family Phyllobacteriaceae isolated from surface seashore water, and emended descriptions of Mesorhizobium loti and Phyllobacterium myrsinacearum.</title>
        <authorList>
            <person name="Hameed A."/>
            <person name="Shahina M."/>
            <person name="Lai W.A."/>
            <person name="Lin S.Y."/>
            <person name="Young L.S."/>
            <person name="Liu Y.C."/>
            <person name="Hsu Y.H."/>
            <person name="Young C.C."/>
        </authorList>
    </citation>
    <scope>NUCLEOTIDE SEQUENCE [LARGE SCALE GENOMIC DNA]</scope>
    <source>
        <strain evidence="15 16">KCTC 52183</strain>
    </source>
</reference>
<dbReference type="PANTHER" id="PTHR21237">
    <property type="entry name" value="GRPE PROTEIN"/>
    <property type="match status" value="1"/>
</dbReference>
<dbReference type="InterPro" id="IPR013805">
    <property type="entry name" value="GrpE_CC"/>
</dbReference>
<keyword evidence="6 10" id="KW-0143">Chaperone</keyword>
<evidence type="ECO:0000256" key="6">
    <source>
        <dbReference type="ARBA" id="ARBA00023186"/>
    </source>
</evidence>
<comment type="subunit">
    <text evidence="3 10">Homodimer.</text>
</comment>
<dbReference type="GO" id="GO:0000774">
    <property type="term" value="F:adenyl-nucleotide exchange factor activity"/>
    <property type="evidence" value="ECO:0007669"/>
    <property type="project" value="InterPro"/>
</dbReference>
<evidence type="ECO:0000256" key="11">
    <source>
        <dbReference type="RuleBase" id="RU000639"/>
    </source>
</evidence>
<dbReference type="SUPFAM" id="SSF58014">
    <property type="entry name" value="Coiled-coil domain of nucleotide exchange factor GrpE"/>
    <property type="match status" value="1"/>
</dbReference>
<dbReference type="GO" id="GO:0051087">
    <property type="term" value="F:protein-folding chaperone binding"/>
    <property type="evidence" value="ECO:0007669"/>
    <property type="project" value="InterPro"/>
</dbReference>
<evidence type="ECO:0000256" key="3">
    <source>
        <dbReference type="ARBA" id="ARBA00011738"/>
    </source>
</evidence>
<comment type="function">
    <text evidence="7 10 11">Participates actively in the response to hyperosmotic and heat shock by preventing the aggregation of stress-denatured proteins, in association with DnaK and GrpE. It is the nucleotide exchange factor for DnaK and may function as a thermosensor. Unfolded proteins bind initially to DnaJ; upon interaction with the DnaJ-bound protein, DnaK hydrolyzes its bound ATP, resulting in the formation of a stable complex. GrpE releases ADP from DnaK; ATP binding to DnaK triggers the release of the substrate protein, thus completing the reaction cycle. Several rounds of ATP-dependent interactions between DnaJ, DnaK and GrpE are required for fully efficient folding.</text>
</comment>
<dbReference type="GO" id="GO:0042803">
    <property type="term" value="F:protein homodimerization activity"/>
    <property type="evidence" value="ECO:0007669"/>
    <property type="project" value="InterPro"/>
</dbReference>
<dbReference type="PANTHER" id="PTHR21237:SF23">
    <property type="entry name" value="GRPE PROTEIN HOMOLOG, MITOCHONDRIAL"/>
    <property type="match status" value="1"/>
</dbReference>
<keyword evidence="13" id="KW-0175">Coiled coil</keyword>
<feature type="coiled-coil region" evidence="13">
    <location>
        <begin position="64"/>
        <end position="102"/>
    </location>
</feature>
<evidence type="ECO:0000256" key="14">
    <source>
        <dbReference type="SAM" id="MobiDB-lite"/>
    </source>
</evidence>
<dbReference type="GO" id="GO:0006457">
    <property type="term" value="P:protein folding"/>
    <property type="evidence" value="ECO:0007669"/>
    <property type="project" value="InterPro"/>
</dbReference>
<keyword evidence="16" id="KW-1185">Reference proteome</keyword>
<dbReference type="Gene3D" id="3.90.20.20">
    <property type="match status" value="1"/>
</dbReference>
<feature type="compositionally biased region" description="Acidic residues" evidence="14">
    <location>
        <begin position="48"/>
        <end position="58"/>
    </location>
</feature>
<dbReference type="CDD" id="cd00446">
    <property type="entry name" value="GrpE"/>
    <property type="match status" value="1"/>
</dbReference>
<name>A0A4R0PHL6_9HYPH</name>